<gene>
    <name evidence="2" type="ORF">SAMN05443431_10822</name>
</gene>
<sequence>MKKTIAKVLPKIIGNGLNAVSYVAPKYASAKALDIFATPRQGRFKDKHQAFLDTAKQHTLNYDNNTIQTYNWAGTKKTILLAHGWESNTFRWKKLVEALQLLDYNIVSLDGPAHGNSSGTQFNAILYSEFLNVVAKHYKANVIIGHSVGGMASVFFQHKYQNDSLQKMILLGAPSEFTNVFKNYVNMLGFNKRIENGLNQLVLERFNNLPSHFSAAKFIKEIDLEGLIIHDKGDKIIHYDEAELISSNFKNSTLITTQGFGHGLRDDSVNKAIINFIKS</sequence>
<reference evidence="3" key="1">
    <citation type="submission" date="2016-10" db="EMBL/GenBank/DDBJ databases">
        <authorList>
            <person name="Varghese N."/>
            <person name="Submissions S."/>
        </authorList>
    </citation>
    <scope>NUCLEOTIDE SEQUENCE [LARGE SCALE GENOMIC DNA]</scope>
    <source>
        <strain evidence="3">DSM 28881</strain>
    </source>
</reference>
<dbReference type="GO" id="GO:0004177">
    <property type="term" value="F:aminopeptidase activity"/>
    <property type="evidence" value="ECO:0007669"/>
    <property type="project" value="UniProtKB-KW"/>
</dbReference>
<accession>A0A1I3RNM4</accession>
<dbReference type="InterPro" id="IPR000073">
    <property type="entry name" value="AB_hydrolase_1"/>
</dbReference>
<keyword evidence="2" id="KW-0645">Protease</keyword>
<evidence type="ECO:0000313" key="2">
    <source>
        <dbReference type="EMBL" id="SFJ46806.1"/>
    </source>
</evidence>
<keyword evidence="3" id="KW-1185">Reference proteome</keyword>
<dbReference type="Proteomes" id="UP000199559">
    <property type="component" value="Unassembled WGS sequence"/>
</dbReference>
<dbReference type="RefSeq" id="WP_245741150.1">
    <property type="nucleotide sequence ID" value="NZ_FORM01000008.1"/>
</dbReference>
<evidence type="ECO:0000259" key="1">
    <source>
        <dbReference type="Pfam" id="PF00561"/>
    </source>
</evidence>
<feature type="domain" description="AB hydrolase-1" evidence="1">
    <location>
        <begin position="78"/>
        <end position="178"/>
    </location>
</feature>
<dbReference type="AlphaFoldDB" id="A0A1I3RNM4"/>
<dbReference type="PANTHER" id="PTHR46438:SF11">
    <property type="entry name" value="LIPASE-RELATED"/>
    <property type="match status" value="1"/>
</dbReference>
<protein>
    <submittedName>
        <fullName evidence="2">Serine aminopeptidase, S33</fullName>
    </submittedName>
</protein>
<proteinExistence type="predicted"/>
<organism evidence="2 3">
    <name type="scientific">Olleya namhaensis</name>
    <dbReference type="NCBI Taxonomy" id="1144750"/>
    <lineage>
        <taxon>Bacteria</taxon>
        <taxon>Pseudomonadati</taxon>
        <taxon>Bacteroidota</taxon>
        <taxon>Flavobacteriia</taxon>
        <taxon>Flavobacteriales</taxon>
        <taxon>Flavobacteriaceae</taxon>
    </lineage>
</organism>
<name>A0A1I3RNM4_9FLAO</name>
<dbReference type="EMBL" id="FORM01000008">
    <property type="protein sequence ID" value="SFJ46806.1"/>
    <property type="molecule type" value="Genomic_DNA"/>
</dbReference>
<evidence type="ECO:0000313" key="3">
    <source>
        <dbReference type="Proteomes" id="UP000199559"/>
    </source>
</evidence>
<dbReference type="PANTHER" id="PTHR46438">
    <property type="entry name" value="ALPHA/BETA-HYDROLASES SUPERFAMILY PROTEIN"/>
    <property type="match status" value="1"/>
</dbReference>
<keyword evidence="2" id="KW-0378">Hydrolase</keyword>
<dbReference type="Gene3D" id="3.40.50.1820">
    <property type="entry name" value="alpha/beta hydrolase"/>
    <property type="match status" value="1"/>
</dbReference>
<dbReference type="Pfam" id="PF00561">
    <property type="entry name" value="Abhydrolase_1"/>
    <property type="match status" value="1"/>
</dbReference>
<dbReference type="STRING" id="1144750.SAMN05443431_10822"/>
<dbReference type="SUPFAM" id="SSF53474">
    <property type="entry name" value="alpha/beta-Hydrolases"/>
    <property type="match status" value="1"/>
</dbReference>
<keyword evidence="2" id="KW-0031">Aminopeptidase</keyword>
<dbReference type="InterPro" id="IPR029058">
    <property type="entry name" value="AB_hydrolase_fold"/>
</dbReference>